<evidence type="ECO:0000256" key="1">
    <source>
        <dbReference type="SAM" id="MobiDB-lite"/>
    </source>
</evidence>
<reference evidence="2 3" key="1">
    <citation type="submission" date="2020-01" db="EMBL/GenBank/DDBJ databases">
        <title>Insect and environment-associated Actinomycetes.</title>
        <authorList>
            <person name="Currrie C."/>
            <person name="Chevrette M."/>
            <person name="Carlson C."/>
            <person name="Stubbendieck R."/>
            <person name="Wendt-Pienkowski E."/>
        </authorList>
    </citation>
    <scope>NUCLEOTIDE SEQUENCE [LARGE SCALE GENOMIC DNA]</scope>
    <source>
        <strain evidence="2 3">SID7590</strain>
    </source>
</reference>
<sequence>EGAARFDRGLVECARDVPGFAALVTRWLADAPEEWAAVVGPSARRTVEALETSRPSMPMPMQAAGREHGSLRPA</sequence>
<feature type="compositionally biased region" description="Basic and acidic residues" evidence="1">
    <location>
        <begin position="65"/>
        <end position="74"/>
    </location>
</feature>
<protein>
    <submittedName>
        <fullName evidence="2">Uncharacterized protein</fullName>
    </submittedName>
</protein>
<proteinExistence type="predicted"/>
<organism evidence="2 3">
    <name type="scientific">Streptomyces parvus</name>
    <dbReference type="NCBI Taxonomy" id="66428"/>
    <lineage>
        <taxon>Bacteria</taxon>
        <taxon>Bacillati</taxon>
        <taxon>Actinomycetota</taxon>
        <taxon>Actinomycetes</taxon>
        <taxon>Kitasatosporales</taxon>
        <taxon>Streptomycetaceae</taxon>
        <taxon>Streptomyces</taxon>
    </lineage>
</organism>
<dbReference type="EMBL" id="JAAGMP010000881">
    <property type="protein sequence ID" value="NEC20460.1"/>
    <property type="molecule type" value="Genomic_DNA"/>
</dbReference>
<feature type="non-terminal residue" evidence="2">
    <location>
        <position position="1"/>
    </location>
</feature>
<accession>A0A7K3RYZ8</accession>
<name>A0A7K3RYZ8_9ACTN</name>
<evidence type="ECO:0000313" key="3">
    <source>
        <dbReference type="Proteomes" id="UP000469670"/>
    </source>
</evidence>
<dbReference type="AlphaFoldDB" id="A0A7K3RYZ8"/>
<evidence type="ECO:0000313" key="2">
    <source>
        <dbReference type="EMBL" id="NEC20460.1"/>
    </source>
</evidence>
<gene>
    <name evidence="2" type="ORF">G3I50_19745</name>
</gene>
<dbReference type="Proteomes" id="UP000469670">
    <property type="component" value="Unassembled WGS sequence"/>
</dbReference>
<feature type="region of interest" description="Disordered" evidence="1">
    <location>
        <begin position="50"/>
        <end position="74"/>
    </location>
</feature>
<comment type="caution">
    <text evidence="2">The sequence shown here is derived from an EMBL/GenBank/DDBJ whole genome shotgun (WGS) entry which is preliminary data.</text>
</comment>
<dbReference type="RefSeq" id="WP_164204193.1">
    <property type="nucleotide sequence ID" value="NZ_JAAGMP010000881.1"/>
</dbReference>